<reference evidence="1 2" key="1">
    <citation type="journal article" date="2014" name="Am. J. Bot.">
        <title>Genome assembly and annotation for red clover (Trifolium pratense; Fabaceae).</title>
        <authorList>
            <person name="Istvanek J."/>
            <person name="Jaros M."/>
            <person name="Krenek A."/>
            <person name="Repkova J."/>
        </authorList>
    </citation>
    <scope>NUCLEOTIDE SEQUENCE [LARGE SCALE GENOMIC DNA]</scope>
    <source>
        <strain evidence="2">cv. Tatra</strain>
        <tissue evidence="1">Young leaves</tissue>
    </source>
</reference>
<dbReference type="EMBL" id="ASHM01189231">
    <property type="protein sequence ID" value="PNX66125.1"/>
    <property type="molecule type" value="Genomic_DNA"/>
</dbReference>
<accession>A0A2K3KIK8</accession>
<name>A0A2K3KIK8_TRIPR</name>
<gene>
    <name evidence="1" type="ORF">L195_g062908</name>
</gene>
<protein>
    <submittedName>
        <fullName evidence="1">Uncharacterized protein</fullName>
    </submittedName>
</protein>
<evidence type="ECO:0000313" key="2">
    <source>
        <dbReference type="Proteomes" id="UP000236291"/>
    </source>
</evidence>
<reference evidence="1 2" key="2">
    <citation type="journal article" date="2017" name="Front. Plant Sci.">
        <title>Gene Classification and Mining of Molecular Markers Useful in Red Clover (Trifolium pratense) Breeding.</title>
        <authorList>
            <person name="Istvanek J."/>
            <person name="Dluhosova J."/>
            <person name="Dluhos P."/>
            <person name="Patkova L."/>
            <person name="Nedelnik J."/>
            <person name="Repkova J."/>
        </authorList>
    </citation>
    <scope>NUCLEOTIDE SEQUENCE [LARGE SCALE GENOMIC DNA]</scope>
    <source>
        <strain evidence="2">cv. Tatra</strain>
        <tissue evidence="1">Young leaves</tissue>
    </source>
</reference>
<dbReference type="AlphaFoldDB" id="A0A2K3KIK8"/>
<evidence type="ECO:0000313" key="1">
    <source>
        <dbReference type="EMBL" id="PNX66125.1"/>
    </source>
</evidence>
<organism evidence="1 2">
    <name type="scientific">Trifolium pratense</name>
    <name type="common">Red clover</name>
    <dbReference type="NCBI Taxonomy" id="57577"/>
    <lineage>
        <taxon>Eukaryota</taxon>
        <taxon>Viridiplantae</taxon>
        <taxon>Streptophyta</taxon>
        <taxon>Embryophyta</taxon>
        <taxon>Tracheophyta</taxon>
        <taxon>Spermatophyta</taxon>
        <taxon>Magnoliopsida</taxon>
        <taxon>eudicotyledons</taxon>
        <taxon>Gunneridae</taxon>
        <taxon>Pentapetalae</taxon>
        <taxon>rosids</taxon>
        <taxon>fabids</taxon>
        <taxon>Fabales</taxon>
        <taxon>Fabaceae</taxon>
        <taxon>Papilionoideae</taxon>
        <taxon>50 kb inversion clade</taxon>
        <taxon>NPAAA clade</taxon>
        <taxon>Hologalegina</taxon>
        <taxon>IRL clade</taxon>
        <taxon>Trifolieae</taxon>
        <taxon>Trifolium</taxon>
    </lineage>
</organism>
<comment type="caution">
    <text evidence="1">The sequence shown here is derived from an EMBL/GenBank/DDBJ whole genome shotgun (WGS) entry which is preliminary data.</text>
</comment>
<feature type="non-terminal residue" evidence="1">
    <location>
        <position position="1"/>
    </location>
</feature>
<proteinExistence type="predicted"/>
<dbReference type="Proteomes" id="UP000236291">
    <property type="component" value="Unassembled WGS sequence"/>
</dbReference>
<sequence>RDGESGICGGGGVEKYEIGC</sequence>